<name>A0A846J9M1_CLOBO</name>
<feature type="transmembrane region" description="Helical" evidence="1">
    <location>
        <begin position="21"/>
        <end position="42"/>
    </location>
</feature>
<evidence type="ECO:0000313" key="2">
    <source>
        <dbReference type="EMBL" id="NFG18734.1"/>
    </source>
</evidence>
<sequence length="251" mass="29367">MKVEKIKLYTYGDDSMKILNKYFELIFVGAITAILYFLTYTYQLGYFSYYNIPSIFIEISPSIIVDKLAWFFLIAIFSITTLRGIFIFIGENRSEQVQDEIKGVLLLLSMSYYFWVINPIFCYISIAFLILVGIDIIRISLDKLRKKEFKNFISYNKINMFYIGMSLELHDILRYLFITVLMASIAYSIGIYKAANDPEKTEIAINNRKAIVVSEYKSKLIIKYKKDKYDKLEDGFSIVDINGDYKIISKK</sequence>
<evidence type="ECO:0000313" key="3">
    <source>
        <dbReference type="Proteomes" id="UP000478995"/>
    </source>
</evidence>
<dbReference type="RefSeq" id="WP_154695170.1">
    <property type="nucleotide sequence ID" value="NZ_LFPN01000008.1"/>
</dbReference>
<dbReference type="AlphaFoldDB" id="A0A846J9M1"/>
<keyword evidence="1" id="KW-0472">Membrane</keyword>
<comment type="caution">
    <text evidence="2">The sequence shown here is derived from an EMBL/GenBank/DDBJ whole genome shotgun (WGS) entry which is preliminary data.</text>
</comment>
<reference evidence="2 3" key="1">
    <citation type="submission" date="2019-04" db="EMBL/GenBank/DDBJ databases">
        <title>Genome sequencing of Clostridium botulinum Groups I-IV and Clostridium butyricum.</title>
        <authorList>
            <person name="Brunt J."/>
            <person name="Van Vliet A.H.M."/>
            <person name="Stringer S.C."/>
            <person name="Carter A.T."/>
            <person name="Peck M.W."/>
        </authorList>
    </citation>
    <scope>NUCLEOTIDE SEQUENCE [LARGE SCALE GENOMIC DNA]</scope>
    <source>
        <strain evidence="2 3">IFR 18/037</strain>
    </source>
</reference>
<protein>
    <submittedName>
        <fullName evidence="2">Uncharacterized protein</fullName>
    </submittedName>
</protein>
<proteinExistence type="predicted"/>
<feature type="transmembrane region" description="Helical" evidence="1">
    <location>
        <begin position="123"/>
        <end position="141"/>
    </location>
</feature>
<feature type="transmembrane region" description="Helical" evidence="1">
    <location>
        <begin position="172"/>
        <end position="192"/>
    </location>
</feature>
<evidence type="ECO:0000256" key="1">
    <source>
        <dbReference type="SAM" id="Phobius"/>
    </source>
</evidence>
<organism evidence="2 3">
    <name type="scientific">Clostridium botulinum</name>
    <dbReference type="NCBI Taxonomy" id="1491"/>
    <lineage>
        <taxon>Bacteria</taxon>
        <taxon>Bacillati</taxon>
        <taxon>Bacillota</taxon>
        <taxon>Clostridia</taxon>
        <taxon>Eubacteriales</taxon>
        <taxon>Clostridiaceae</taxon>
        <taxon>Clostridium</taxon>
    </lineage>
</organism>
<dbReference type="EMBL" id="SWOY01000014">
    <property type="protein sequence ID" value="NFG18734.1"/>
    <property type="molecule type" value="Genomic_DNA"/>
</dbReference>
<feature type="transmembrane region" description="Helical" evidence="1">
    <location>
        <begin position="68"/>
        <end position="89"/>
    </location>
</feature>
<dbReference type="Proteomes" id="UP000478995">
    <property type="component" value="Unassembled WGS sequence"/>
</dbReference>
<keyword evidence="1" id="KW-0812">Transmembrane</keyword>
<keyword evidence="1" id="KW-1133">Transmembrane helix</keyword>
<gene>
    <name evidence="2" type="ORF">FC794_18540</name>
</gene>
<accession>A0A846J9M1</accession>